<feature type="domain" description="Disease resistance R13L4/SHOC-2-like LRR" evidence="12">
    <location>
        <begin position="2"/>
        <end position="85"/>
    </location>
</feature>
<evidence type="ECO:0000256" key="8">
    <source>
        <dbReference type="ARBA" id="ARBA00023136"/>
    </source>
</evidence>
<keyword evidence="4 11" id="KW-0812">Transmembrane</keyword>
<evidence type="ECO:0000256" key="4">
    <source>
        <dbReference type="ARBA" id="ARBA00022692"/>
    </source>
</evidence>
<dbReference type="EMBL" id="VAHF01000012">
    <property type="protein sequence ID" value="TXG49576.1"/>
    <property type="molecule type" value="Genomic_DNA"/>
</dbReference>
<dbReference type="FunFam" id="3.80.10.10:FF:000041">
    <property type="entry name" value="LRR receptor-like serine/threonine-protein kinase ERECTA"/>
    <property type="match status" value="1"/>
</dbReference>
<comment type="subcellular location">
    <subcellularLocation>
        <location evidence="1">Membrane</location>
        <topology evidence="1">Single-pass type I membrane protein</topology>
    </subcellularLocation>
</comment>
<dbReference type="SUPFAM" id="SSF52058">
    <property type="entry name" value="L domain-like"/>
    <property type="match status" value="1"/>
</dbReference>
<evidence type="ECO:0000256" key="11">
    <source>
        <dbReference type="SAM" id="Phobius"/>
    </source>
</evidence>
<dbReference type="AlphaFoldDB" id="A0A5C7GZX9"/>
<evidence type="ECO:0000256" key="7">
    <source>
        <dbReference type="ARBA" id="ARBA00022989"/>
    </source>
</evidence>
<dbReference type="InterPro" id="IPR032675">
    <property type="entry name" value="LRR_dom_sf"/>
</dbReference>
<proteinExistence type="inferred from homology"/>
<dbReference type="PANTHER" id="PTHR27000:SF679">
    <property type="entry name" value="OS01G0170300 PROTEIN"/>
    <property type="match status" value="1"/>
</dbReference>
<dbReference type="InterPro" id="IPR055414">
    <property type="entry name" value="LRR_R13L4/SHOC2-like"/>
</dbReference>
<comment type="similarity">
    <text evidence="2">Belongs to the RLP family.</text>
</comment>
<reference evidence="14" key="1">
    <citation type="journal article" date="2019" name="Gigascience">
        <title>De novo genome assembly of the endangered Acer yangbiense, a plant species with extremely small populations endemic to Yunnan Province, China.</title>
        <authorList>
            <person name="Yang J."/>
            <person name="Wariss H.M."/>
            <person name="Tao L."/>
            <person name="Zhang R."/>
            <person name="Yun Q."/>
            <person name="Hollingsworth P."/>
            <person name="Dao Z."/>
            <person name="Luo G."/>
            <person name="Guo H."/>
            <person name="Ma Y."/>
            <person name="Sun W."/>
        </authorList>
    </citation>
    <scope>NUCLEOTIDE SEQUENCE [LARGE SCALE GENOMIC DNA]</scope>
    <source>
        <strain evidence="14">cv. Malutang</strain>
    </source>
</reference>
<comment type="caution">
    <text evidence="13">The sequence shown here is derived from an EMBL/GenBank/DDBJ whole genome shotgun (WGS) entry which is preliminary data.</text>
</comment>
<evidence type="ECO:0000256" key="10">
    <source>
        <dbReference type="ARBA" id="ARBA00023180"/>
    </source>
</evidence>
<keyword evidence="10" id="KW-0325">Glycoprotein</keyword>
<dbReference type="PANTHER" id="PTHR27000">
    <property type="entry name" value="LEUCINE-RICH REPEAT RECEPTOR-LIKE PROTEIN KINASE FAMILY PROTEIN-RELATED"/>
    <property type="match status" value="1"/>
</dbReference>
<keyword evidence="6" id="KW-0677">Repeat</keyword>
<sequence length="138" mass="15160">MLNLSWVNISSPLPDSLGNLSALAHLSLYECKLQGAIPSSIGSLTKLVHLDISSNNFRGELPISIGNLGSLQHLKKGDQGSSESKFAFDWIIVLIGFVSGLVVGVILGNEFFTNVTEWFAMTFGMQLMRVKRRRGHRN</sequence>
<evidence type="ECO:0000313" key="13">
    <source>
        <dbReference type="EMBL" id="TXG49576.1"/>
    </source>
</evidence>
<keyword evidence="7 11" id="KW-1133">Transmembrane helix</keyword>
<gene>
    <name evidence="13" type="ORF">EZV62_025451</name>
</gene>
<keyword evidence="3" id="KW-0433">Leucine-rich repeat</keyword>
<accession>A0A5C7GZX9</accession>
<keyword evidence="9" id="KW-0675">Receptor</keyword>
<evidence type="ECO:0000256" key="3">
    <source>
        <dbReference type="ARBA" id="ARBA00022614"/>
    </source>
</evidence>
<evidence type="ECO:0000256" key="1">
    <source>
        <dbReference type="ARBA" id="ARBA00004479"/>
    </source>
</evidence>
<dbReference type="Proteomes" id="UP000323000">
    <property type="component" value="Chromosome 12"/>
</dbReference>
<dbReference type="Pfam" id="PF23598">
    <property type="entry name" value="LRR_14"/>
    <property type="match status" value="1"/>
</dbReference>
<keyword evidence="8 11" id="KW-0472">Membrane</keyword>
<dbReference type="GO" id="GO:0016020">
    <property type="term" value="C:membrane"/>
    <property type="evidence" value="ECO:0007669"/>
    <property type="project" value="UniProtKB-SubCell"/>
</dbReference>
<evidence type="ECO:0000256" key="5">
    <source>
        <dbReference type="ARBA" id="ARBA00022729"/>
    </source>
</evidence>
<evidence type="ECO:0000256" key="6">
    <source>
        <dbReference type="ARBA" id="ARBA00022737"/>
    </source>
</evidence>
<keyword evidence="14" id="KW-1185">Reference proteome</keyword>
<feature type="transmembrane region" description="Helical" evidence="11">
    <location>
        <begin position="86"/>
        <end position="105"/>
    </location>
</feature>
<evidence type="ECO:0000313" key="14">
    <source>
        <dbReference type="Proteomes" id="UP000323000"/>
    </source>
</evidence>
<evidence type="ECO:0000256" key="9">
    <source>
        <dbReference type="ARBA" id="ARBA00023170"/>
    </source>
</evidence>
<evidence type="ECO:0000256" key="2">
    <source>
        <dbReference type="ARBA" id="ARBA00009592"/>
    </source>
</evidence>
<evidence type="ECO:0000259" key="12">
    <source>
        <dbReference type="Pfam" id="PF23598"/>
    </source>
</evidence>
<dbReference type="Gene3D" id="3.80.10.10">
    <property type="entry name" value="Ribonuclease Inhibitor"/>
    <property type="match status" value="1"/>
</dbReference>
<name>A0A5C7GZX9_9ROSI</name>
<protein>
    <recommendedName>
        <fullName evidence="12">Disease resistance R13L4/SHOC-2-like LRR domain-containing protein</fullName>
    </recommendedName>
</protein>
<dbReference type="OrthoDB" id="544346at2759"/>
<organism evidence="13 14">
    <name type="scientific">Acer yangbiense</name>
    <dbReference type="NCBI Taxonomy" id="1000413"/>
    <lineage>
        <taxon>Eukaryota</taxon>
        <taxon>Viridiplantae</taxon>
        <taxon>Streptophyta</taxon>
        <taxon>Embryophyta</taxon>
        <taxon>Tracheophyta</taxon>
        <taxon>Spermatophyta</taxon>
        <taxon>Magnoliopsida</taxon>
        <taxon>eudicotyledons</taxon>
        <taxon>Gunneridae</taxon>
        <taxon>Pentapetalae</taxon>
        <taxon>rosids</taxon>
        <taxon>malvids</taxon>
        <taxon>Sapindales</taxon>
        <taxon>Sapindaceae</taxon>
        <taxon>Hippocastanoideae</taxon>
        <taxon>Acereae</taxon>
        <taxon>Acer</taxon>
    </lineage>
</organism>
<keyword evidence="5" id="KW-0732">Signal</keyword>